<dbReference type="Pfam" id="PF00589">
    <property type="entry name" value="Phage_integrase"/>
    <property type="match status" value="1"/>
</dbReference>
<protein>
    <submittedName>
        <fullName evidence="3">Tyrosine-type recombinase/integrase</fullName>
    </submittedName>
</protein>
<name>A0ABR8XQB3_9BACL</name>
<reference evidence="3 4" key="1">
    <citation type="submission" date="2020-08" db="EMBL/GenBank/DDBJ databases">
        <title>A Genomic Blueprint of the Chicken Gut Microbiome.</title>
        <authorList>
            <person name="Gilroy R."/>
            <person name="Ravi A."/>
            <person name="Getino M."/>
            <person name="Pursley I."/>
            <person name="Horton D.L."/>
            <person name="Alikhan N.-F."/>
            <person name="Baker D."/>
            <person name="Gharbi K."/>
            <person name="Hall N."/>
            <person name="Watson M."/>
            <person name="Adriaenssens E.M."/>
            <person name="Foster-Nyarko E."/>
            <person name="Jarju S."/>
            <person name="Secka A."/>
            <person name="Antonio M."/>
            <person name="Oren A."/>
            <person name="Chaudhuri R."/>
            <person name="La Ragione R.M."/>
            <person name="Hildebrand F."/>
            <person name="Pallen M.J."/>
        </authorList>
    </citation>
    <scope>NUCLEOTIDE SEQUENCE [LARGE SCALE GENOMIC DNA]</scope>
    <source>
        <strain evidence="3 4">Sa1YVA6</strain>
    </source>
</reference>
<gene>
    <name evidence="3" type="ORF">H9632_13465</name>
</gene>
<dbReference type="EMBL" id="JACSPW010000012">
    <property type="protein sequence ID" value="MBD8034074.1"/>
    <property type="molecule type" value="Genomic_DNA"/>
</dbReference>
<evidence type="ECO:0000259" key="2">
    <source>
        <dbReference type="PROSITE" id="PS51898"/>
    </source>
</evidence>
<sequence>MSNQWRDIVRQHELPAISFHGLRHPYASLMLAKGVNIKVIQQQFGHANIRDTLNIYSLH</sequence>
<keyword evidence="1" id="KW-0233">DNA recombination</keyword>
<proteinExistence type="predicted"/>
<dbReference type="PROSITE" id="PS51898">
    <property type="entry name" value="TYR_RECOMBINASE"/>
    <property type="match status" value="1"/>
</dbReference>
<dbReference type="RefSeq" id="WP_191704586.1">
    <property type="nucleotide sequence ID" value="NZ_JACSPW010000012.1"/>
</dbReference>
<evidence type="ECO:0000256" key="1">
    <source>
        <dbReference type="ARBA" id="ARBA00023172"/>
    </source>
</evidence>
<keyword evidence="4" id="KW-1185">Reference proteome</keyword>
<organism evidence="3 4">
    <name type="scientific">Solibacillus merdavium</name>
    <dbReference type="NCBI Taxonomy" id="2762218"/>
    <lineage>
        <taxon>Bacteria</taxon>
        <taxon>Bacillati</taxon>
        <taxon>Bacillota</taxon>
        <taxon>Bacilli</taxon>
        <taxon>Bacillales</taxon>
        <taxon>Caryophanaceae</taxon>
        <taxon>Solibacillus</taxon>
    </lineage>
</organism>
<dbReference type="InterPro" id="IPR002104">
    <property type="entry name" value="Integrase_catalytic"/>
</dbReference>
<dbReference type="InterPro" id="IPR011010">
    <property type="entry name" value="DNA_brk_join_enz"/>
</dbReference>
<evidence type="ECO:0000313" key="4">
    <source>
        <dbReference type="Proteomes" id="UP000600565"/>
    </source>
</evidence>
<dbReference type="SUPFAM" id="SSF56349">
    <property type="entry name" value="DNA breaking-rejoining enzymes"/>
    <property type="match status" value="1"/>
</dbReference>
<dbReference type="Gene3D" id="1.10.443.10">
    <property type="entry name" value="Intergrase catalytic core"/>
    <property type="match status" value="1"/>
</dbReference>
<accession>A0ABR8XQB3</accession>
<evidence type="ECO:0000313" key="3">
    <source>
        <dbReference type="EMBL" id="MBD8034074.1"/>
    </source>
</evidence>
<feature type="domain" description="Tyr recombinase" evidence="2">
    <location>
        <begin position="1"/>
        <end position="59"/>
    </location>
</feature>
<dbReference type="InterPro" id="IPR013762">
    <property type="entry name" value="Integrase-like_cat_sf"/>
</dbReference>
<dbReference type="Proteomes" id="UP000600565">
    <property type="component" value="Unassembled WGS sequence"/>
</dbReference>
<comment type="caution">
    <text evidence="3">The sequence shown here is derived from an EMBL/GenBank/DDBJ whole genome shotgun (WGS) entry which is preliminary data.</text>
</comment>